<accession>A0A1H9MFA2</accession>
<sequence length="107" mass="12023">MIKERRQLNRVDYESKSVIVLPDTADKYIGTTKNISPLGIAIIVPEDTPSLLGKSVIIVAETLIMYADAVREDPSENGQRVVAFTAKRFTQDVLEYLFEHISPQDTK</sequence>
<evidence type="ECO:0000259" key="1">
    <source>
        <dbReference type="Pfam" id="PF07238"/>
    </source>
</evidence>
<evidence type="ECO:0000313" key="3">
    <source>
        <dbReference type="Proteomes" id="UP000182584"/>
    </source>
</evidence>
<name>A0A1H9MFA2_BUTFI</name>
<dbReference type="InterPro" id="IPR009875">
    <property type="entry name" value="PilZ_domain"/>
</dbReference>
<reference evidence="2 3" key="1">
    <citation type="submission" date="2016-10" db="EMBL/GenBank/DDBJ databases">
        <authorList>
            <person name="de Groot N.N."/>
        </authorList>
    </citation>
    <scope>NUCLEOTIDE SEQUENCE [LARGE SCALE GENOMIC DNA]</scope>
    <source>
        <strain evidence="2 3">AR40</strain>
    </source>
</reference>
<protein>
    <submittedName>
        <fullName evidence="2">PilZ domain-containing protein</fullName>
    </submittedName>
</protein>
<proteinExistence type="predicted"/>
<dbReference type="AlphaFoldDB" id="A0A1H9MFA2"/>
<organism evidence="2 3">
    <name type="scientific">Butyrivibrio fibrisolvens</name>
    <dbReference type="NCBI Taxonomy" id="831"/>
    <lineage>
        <taxon>Bacteria</taxon>
        <taxon>Bacillati</taxon>
        <taxon>Bacillota</taxon>
        <taxon>Clostridia</taxon>
        <taxon>Lachnospirales</taxon>
        <taxon>Lachnospiraceae</taxon>
        <taxon>Butyrivibrio</taxon>
    </lineage>
</organism>
<evidence type="ECO:0000313" key="2">
    <source>
        <dbReference type="EMBL" id="SER22189.1"/>
    </source>
</evidence>
<feature type="domain" description="PilZ" evidence="1">
    <location>
        <begin position="4"/>
        <end position="84"/>
    </location>
</feature>
<gene>
    <name evidence="2" type="ORF">SAMN04487884_10376</name>
</gene>
<dbReference type="Proteomes" id="UP000182584">
    <property type="component" value="Unassembled WGS sequence"/>
</dbReference>
<dbReference type="RefSeq" id="WP_242829457.1">
    <property type="nucleotide sequence ID" value="NZ_CP065800.1"/>
</dbReference>
<dbReference type="EMBL" id="FOGJ01000003">
    <property type="protein sequence ID" value="SER22189.1"/>
    <property type="molecule type" value="Genomic_DNA"/>
</dbReference>
<dbReference type="GO" id="GO:0035438">
    <property type="term" value="F:cyclic-di-GMP binding"/>
    <property type="evidence" value="ECO:0007669"/>
    <property type="project" value="InterPro"/>
</dbReference>
<dbReference type="Pfam" id="PF07238">
    <property type="entry name" value="PilZ"/>
    <property type="match status" value="1"/>
</dbReference>